<dbReference type="Proteomes" id="UP000249299">
    <property type="component" value="Unassembled WGS sequence"/>
</dbReference>
<dbReference type="InterPro" id="IPR046342">
    <property type="entry name" value="CBS_dom_sf"/>
</dbReference>
<keyword evidence="1 2" id="KW-0129">CBS domain</keyword>
<dbReference type="InterPro" id="IPR044725">
    <property type="entry name" value="CBSX3_CBS_dom"/>
</dbReference>
<evidence type="ECO:0000256" key="2">
    <source>
        <dbReference type="PROSITE-ProRule" id="PRU00703"/>
    </source>
</evidence>
<dbReference type="PANTHER" id="PTHR43080:SF2">
    <property type="entry name" value="CBS DOMAIN-CONTAINING PROTEIN"/>
    <property type="match status" value="1"/>
</dbReference>
<sequence length="143" mass="14986">MTVAAILSDKGRDVITASPEATLSEICETLAARKIGAIVLTARDGSIAGIVSERDVVRAVASGGAGALESAAADHMTRSVITCSPQETINEVMERMTQGRFRHLPVMEGSGLVGVISIGDVVKIRIAMAEQEAAEMRSYITTV</sequence>
<accession>A0A327JRJ0</accession>
<feature type="domain" description="CBS" evidence="3">
    <location>
        <begin position="10"/>
        <end position="68"/>
    </location>
</feature>
<dbReference type="Gene3D" id="3.10.580.10">
    <property type="entry name" value="CBS-domain"/>
    <property type="match status" value="1"/>
</dbReference>
<gene>
    <name evidence="4" type="ORF">CH339_07300</name>
</gene>
<dbReference type="InterPro" id="IPR000644">
    <property type="entry name" value="CBS_dom"/>
</dbReference>
<dbReference type="CDD" id="cd04623">
    <property type="entry name" value="CBS_pair_bac_euk"/>
    <property type="match status" value="1"/>
</dbReference>
<dbReference type="OrthoDB" id="9807125at2"/>
<dbReference type="AlphaFoldDB" id="A0A327JRJ0"/>
<protein>
    <submittedName>
        <fullName evidence="4">Inosine-5-monophosphate dehydrogenase</fullName>
    </submittedName>
</protein>
<keyword evidence="5" id="KW-1185">Reference proteome</keyword>
<proteinExistence type="predicted"/>
<evidence type="ECO:0000313" key="4">
    <source>
        <dbReference type="EMBL" id="RAI28146.1"/>
    </source>
</evidence>
<reference evidence="4 5" key="1">
    <citation type="submission" date="2017-07" db="EMBL/GenBank/DDBJ databases">
        <title>Draft Genome Sequences of Select Purple Nonsulfur Bacteria.</title>
        <authorList>
            <person name="Lasarre B."/>
            <person name="Mckinlay J.B."/>
        </authorList>
    </citation>
    <scope>NUCLEOTIDE SEQUENCE [LARGE SCALE GENOMIC DNA]</scope>
    <source>
        <strain evidence="4 5">DSM 11290</strain>
    </source>
</reference>
<evidence type="ECO:0000259" key="3">
    <source>
        <dbReference type="PROSITE" id="PS51371"/>
    </source>
</evidence>
<evidence type="ECO:0000256" key="1">
    <source>
        <dbReference type="ARBA" id="ARBA00023122"/>
    </source>
</evidence>
<feature type="domain" description="CBS" evidence="3">
    <location>
        <begin position="76"/>
        <end position="135"/>
    </location>
</feature>
<dbReference type="Pfam" id="PF00571">
    <property type="entry name" value="CBS"/>
    <property type="match status" value="2"/>
</dbReference>
<organism evidence="4 5">
    <name type="scientific">Rhodobium orientis</name>
    <dbReference type="NCBI Taxonomy" id="34017"/>
    <lineage>
        <taxon>Bacteria</taxon>
        <taxon>Pseudomonadati</taxon>
        <taxon>Pseudomonadota</taxon>
        <taxon>Alphaproteobacteria</taxon>
        <taxon>Hyphomicrobiales</taxon>
        <taxon>Rhodobiaceae</taxon>
        <taxon>Rhodobium</taxon>
    </lineage>
</organism>
<dbReference type="PANTHER" id="PTHR43080">
    <property type="entry name" value="CBS DOMAIN-CONTAINING PROTEIN CBSX3, MITOCHONDRIAL"/>
    <property type="match status" value="1"/>
</dbReference>
<evidence type="ECO:0000313" key="5">
    <source>
        <dbReference type="Proteomes" id="UP000249299"/>
    </source>
</evidence>
<comment type="caution">
    <text evidence="4">The sequence shown here is derived from an EMBL/GenBank/DDBJ whole genome shotgun (WGS) entry which is preliminary data.</text>
</comment>
<dbReference type="RefSeq" id="WP_111433686.1">
    <property type="nucleotide sequence ID" value="NZ_JACIGG010000002.1"/>
</dbReference>
<name>A0A327JRJ0_9HYPH</name>
<dbReference type="InterPro" id="IPR051257">
    <property type="entry name" value="Diverse_CBS-Domain"/>
</dbReference>
<dbReference type="SUPFAM" id="SSF54631">
    <property type="entry name" value="CBS-domain pair"/>
    <property type="match status" value="1"/>
</dbReference>
<dbReference type="PROSITE" id="PS51371">
    <property type="entry name" value="CBS"/>
    <property type="match status" value="2"/>
</dbReference>
<dbReference type="EMBL" id="NPEV01000011">
    <property type="protein sequence ID" value="RAI28146.1"/>
    <property type="molecule type" value="Genomic_DNA"/>
</dbReference>
<dbReference type="SMART" id="SM00116">
    <property type="entry name" value="CBS"/>
    <property type="match status" value="2"/>
</dbReference>